<protein>
    <submittedName>
        <fullName evidence="1">H/ACA ribonucleoprotein complex non-core subunit NAF1</fullName>
    </submittedName>
</protein>
<accession>A0ACC1Z1L7</accession>
<dbReference type="Proteomes" id="UP001164539">
    <property type="component" value="Chromosome 1"/>
</dbReference>
<name>A0ACC1Z1L7_MELAZ</name>
<evidence type="ECO:0000313" key="2">
    <source>
        <dbReference type="Proteomes" id="UP001164539"/>
    </source>
</evidence>
<evidence type="ECO:0000313" key="1">
    <source>
        <dbReference type="EMBL" id="KAJ4729875.1"/>
    </source>
</evidence>
<proteinExistence type="predicted"/>
<comment type="caution">
    <text evidence="1">The sequence shown here is derived from an EMBL/GenBank/DDBJ whole genome shotgun (WGS) entry which is preliminary data.</text>
</comment>
<organism evidence="1 2">
    <name type="scientific">Melia azedarach</name>
    <name type="common">Chinaberry tree</name>
    <dbReference type="NCBI Taxonomy" id="155640"/>
    <lineage>
        <taxon>Eukaryota</taxon>
        <taxon>Viridiplantae</taxon>
        <taxon>Streptophyta</taxon>
        <taxon>Embryophyta</taxon>
        <taxon>Tracheophyta</taxon>
        <taxon>Spermatophyta</taxon>
        <taxon>Magnoliopsida</taxon>
        <taxon>eudicotyledons</taxon>
        <taxon>Gunneridae</taxon>
        <taxon>Pentapetalae</taxon>
        <taxon>rosids</taxon>
        <taxon>malvids</taxon>
        <taxon>Sapindales</taxon>
        <taxon>Meliaceae</taxon>
        <taxon>Melia</taxon>
    </lineage>
</organism>
<reference evidence="1 2" key="1">
    <citation type="journal article" date="2023" name="Science">
        <title>Complex scaffold remodeling in plant triterpene biosynthesis.</title>
        <authorList>
            <person name="De La Pena R."/>
            <person name="Hodgson H."/>
            <person name="Liu J.C."/>
            <person name="Stephenson M.J."/>
            <person name="Martin A.C."/>
            <person name="Owen C."/>
            <person name="Harkess A."/>
            <person name="Leebens-Mack J."/>
            <person name="Jimenez L.E."/>
            <person name="Osbourn A."/>
            <person name="Sattely E.S."/>
        </authorList>
    </citation>
    <scope>NUCLEOTIDE SEQUENCE [LARGE SCALE GENOMIC DNA]</scope>
    <source>
        <strain evidence="2">cv. JPN11</strain>
        <tissue evidence="1">Leaf</tissue>
    </source>
</reference>
<sequence length="704" mass="76506">MESFITEPTIEELDHLNQPSKLKILKDPLDNFDPKISDLSLADSFLDFDSIEEFFEDSSPNPDKIGLEKIDFGFAQKSARMGEEDKSNLGNLIAHGSHPIFDGSGCVVKAEEALECENEKNLSCCIEEEMGKVNLVGVKSEIVSNGDDSKKVGLVGGFGSVPVHGSGDKSDKASDEQESETDSDSESESESSTTSSSSSSSSDGDDDGEEDEDEEEKDEMKTEVKRELIVPDELEEGEIEGVDGEEMVGGIDGDANDEVNEEDEEEMDFGVDVDIDDVGGGAMEGPVRSKNELQVLPPVPQVNVTLEPHHQMLPVGVVLSVVGIQVIVEGVEKHNPLNEGSILWITESRSPLGLVDEIFGPVKNPYYVVRYNSESEIPAGVNVGSLISFVQEFANHVLNDKNLYKKGYDASGENDEELSDYAEFSDDEKEAEYRRKLKMEKRGMNDQIPSSKKNNRKKVKNKDGAWRNGRHSVPQMDGVGQLSLNQNHNHVSSVLTSLDHGNSSTTSGGQGFVGGTGLVPQLQPIVQNTSFATLTNGVWTNGIPSQQPQRAFFPNGFPTNGLPWPSQNYQQHPYQPMMNSGLFMQQFDPSQISPPNVILPGAHSNFFAGPAYAPWQGLLGQNGLNQTVGQGLPGQPAHPSVQAGQGILPNVLRTEQNNLQQAVIPGSTEAPQQFNMGASSSRGRRPYHRGGRFGGGRGRHHQSN</sequence>
<dbReference type="EMBL" id="CM051394">
    <property type="protein sequence ID" value="KAJ4729875.1"/>
    <property type="molecule type" value="Genomic_DNA"/>
</dbReference>
<keyword evidence="1" id="KW-0687">Ribonucleoprotein</keyword>
<keyword evidence="2" id="KW-1185">Reference proteome</keyword>
<gene>
    <name evidence="1" type="ORF">OWV82_002584</name>
</gene>